<feature type="region of interest" description="Disordered" evidence="1">
    <location>
        <begin position="277"/>
        <end position="298"/>
    </location>
</feature>
<evidence type="ECO:0000313" key="3">
    <source>
        <dbReference type="EMBL" id="MBM6775055.1"/>
    </source>
</evidence>
<dbReference type="EMBL" id="JACSNQ010000010">
    <property type="protein sequence ID" value="MBM6775055.1"/>
    <property type="molecule type" value="Genomic_DNA"/>
</dbReference>
<dbReference type="InterPro" id="IPR013578">
    <property type="entry name" value="Peptidase_M16C_assoc"/>
</dbReference>
<feature type="region of interest" description="Disordered" evidence="1">
    <location>
        <begin position="1"/>
        <end position="20"/>
    </location>
</feature>
<sequence>MPDVTTTATSTDATPAADGRFAAPDPALAVGTRHAGFTVERVEPVRELSGQAYLMRHDATGARALWLACADTNRAFAISFKTPPADDTGVFHILEHSVLCGSRRYPVKEPFVNLLKTSMQTFLNAMTFPDKTMYPVASTNVTDLENLMGVYLDAVLHPAIYVRPRIFEQEGWHLEADEAGDLSYNGVVFNEMKGALSDPDDVLYQELSRSLFPDTAYGHESGGNPRAIPTLTYEAFLDSHARHYALPNSYVVLYGDLDVDRELALIDERFREAAEVAGEKDHAATTPAPTVGAPNPLDLQAPVRAARREVRMATAPSNSEIGLSYVLGTAADRTRVLAVDVLLDALCGSNEAPLKRRVLDAGLADDFSATLVDGVLQPQAMFVLRGLRPGAGEKFRALVEQACAELAEGSIGRDKLEAALSQAEFNLREGDWGGYPDGVALAITAMSSWLYDDERPLDYLRYEDALAELKAGLDEGLFERLLRELVCESAHCAEVEIVPVEEGSSAEEAAELAEIRSRMDERDLEAVRAEVAALRAEQEAPDAPEALATLPQLTVADVEDPAPEPAPADAEAPLPCIAHELNTHGIDYVYHYFDLRRLDFADLPYVGVLCDLLGRLDTARHTASELDTAIETNLGSLDFFCETYSRDDDLSYAAPTLVVGGSALGEKVDALATLPAEVWGTTRFDDLDRVRDVLTQRKVALEQYFVSSGHTAAATRANTYFSSAAVAAGAMSGLDYYLFLRELLGSWEERSGALPARLGELARRVFTADEVTVSFTGSAADRARFWEAGGSLGLVATGEAAHRLAVPAPTPRNEAFIIPSDVSYVVRALGPSAADAGTLGCWQVASRALSYDYLWNEVRVKGGAYGCGFRHTREGLSALWSYRDPSVDDTLARYDGAAAWLADWQPGQAEFEGYVVSTVAAHDAPVKPRQLARRQDVARFGGRAAGWRDELRAQELAATPAQVRALAAALGDPAATRCVCVFGGRDAIEASGAGFDSVTELIR</sequence>
<dbReference type="Pfam" id="PF22516">
    <property type="entry name" value="PreP_C"/>
    <property type="match status" value="1"/>
</dbReference>
<organism evidence="3 4">
    <name type="scientific">Olsenella profusa</name>
    <dbReference type="NCBI Taxonomy" id="138595"/>
    <lineage>
        <taxon>Bacteria</taxon>
        <taxon>Bacillati</taxon>
        <taxon>Actinomycetota</taxon>
        <taxon>Coriobacteriia</taxon>
        <taxon>Coriobacteriales</taxon>
        <taxon>Atopobiaceae</taxon>
        <taxon>Olsenella</taxon>
    </lineage>
</organism>
<dbReference type="Proteomes" id="UP000712527">
    <property type="component" value="Unassembled WGS sequence"/>
</dbReference>
<reference evidence="3 4" key="1">
    <citation type="journal article" date="2021" name="Sci. Rep.">
        <title>The distribution of antibiotic resistance genes in chicken gut microbiota commensals.</title>
        <authorList>
            <person name="Juricova H."/>
            <person name="Matiasovicova J."/>
            <person name="Kubasova T."/>
            <person name="Cejkova D."/>
            <person name="Rychlik I."/>
        </authorList>
    </citation>
    <scope>NUCLEOTIDE SEQUENCE [LARGE SCALE GENOMIC DNA]</scope>
    <source>
        <strain evidence="3 4">An794</strain>
    </source>
</reference>
<comment type="caution">
    <text evidence="3">The sequence shown here is derived from an EMBL/GenBank/DDBJ whole genome shotgun (WGS) entry which is preliminary data.</text>
</comment>
<dbReference type="InterPro" id="IPR007863">
    <property type="entry name" value="Peptidase_M16_C"/>
</dbReference>
<evidence type="ECO:0000256" key="1">
    <source>
        <dbReference type="SAM" id="MobiDB-lite"/>
    </source>
</evidence>
<feature type="compositionally biased region" description="Low complexity" evidence="1">
    <location>
        <begin position="1"/>
        <end position="17"/>
    </location>
</feature>
<dbReference type="PANTHER" id="PTHR43016">
    <property type="entry name" value="PRESEQUENCE PROTEASE"/>
    <property type="match status" value="1"/>
</dbReference>
<dbReference type="Pfam" id="PF05193">
    <property type="entry name" value="Peptidase_M16_C"/>
    <property type="match status" value="1"/>
</dbReference>
<proteinExistence type="predicted"/>
<gene>
    <name evidence="3" type="ORF">H9X80_05820</name>
</gene>
<feature type="compositionally biased region" description="Low complexity" evidence="1">
    <location>
        <begin position="284"/>
        <end position="296"/>
    </location>
</feature>
<feature type="domain" description="Peptidase M16C associated" evidence="2">
    <location>
        <begin position="497"/>
        <end position="743"/>
    </location>
</feature>
<accession>A0ABS2F276</accession>
<evidence type="ECO:0000259" key="2">
    <source>
        <dbReference type="SMART" id="SM01264"/>
    </source>
</evidence>
<dbReference type="Gene3D" id="3.30.830.10">
    <property type="entry name" value="Metalloenzyme, LuxS/M16 peptidase-like"/>
    <property type="match status" value="4"/>
</dbReference>
<dbReference type="SMART" id="SM01264">
    <property type="entry name" value="M16C_associated"/>
    <property type="match status" value="1"/>
</dbReference>
<evidence type="ECO:0000313" key="4">
    <source>
        <dbReference type="Proteomes" id="UP000712527"/>
    </source>
</evidence>
<dbReference type="InterPro" id="IPR055130">
    <property type="entry name" value="PreP_C"/>
</dbReference>
<dbReference type="RefSeq" id="WP_204793399.1">
    <property type="nucleotide sequence ID" value="NZ_JACSNQ010000010.1"/>
</dbReference>
<keyword evidence="4" id="KW-1185">Reference proteome</keyword>
<name>A0ABS2F276_9ACTN</name>
<dbReference type="InterPro" id="IPR011249">
    <property type="entry name" value="Metalloenz_LuxS/M16"/>
</dbReference>
<protein>
    <submittedName>
        <fullName evidence="3">Insulinase family protein</fullName>
    </submittedName>
</protein>
<dbReference type="PANTHER" id="PTHR43016:SF13">
    <property type="entry name" value="PRESEQUENCE PROTEASE, MITOCHONDRIAL"/>
    <property type="match status" value="1"/>
</dbReference>
<dbReference type="Pfam" id="PF08367">
    <property type="entry name" value="M16C_assoc"/>
    <property type="match status" value="1"/>
</dbReference>
<dbReference type="SUPFAM" id="SSF63411">
    <property type="entry name" value="LuxS/MPP-like metallohydrolase"/>
    <property type="match status" value="4"/>
</dbReference>